<dbReference type="SUPFAM" id="SSF56601">
    <property type="entry name" value="beta-lactamase/transpeptidase-like"/>
    <property type="match status" value="1"/>
</dbReference>
<evidence type="ECO:0000313" key="2">
    <source>
        <dbReference type="EMBL" id="MDE5413432.1"/>
    </source>
</evidence>
<dbReference type="InterPro" id="IPR001466">
    <property type="entry name" value="Beta-lactam-related"/>
</dbReference>
<evidence type="ECO:0000259" key="1">
    <source>
        <dbReference type="Pfam" id="PF00144"/>
    </source>
</evidence>
<dbReference type="EMBL" id="JAOTPO010000004">
    <property type="protein sequence ID" value="MDE5413432.1"/>
    <property type="molecule type" value="Genomic_DNA"/>
</dbReference>
<dbReference type="Gene3D" id="3.40.710.10">
    <property type="entry name" value="DD-peptidase/beta-lactamase superfamily"/>
    <property type="match status" value="1"/>
</dbReference>
<dbReference type="InterPro" id="IPR050789">
    <property type="entry name" value="Diverse_Enzym_Activities"/>
</dbReference>
<dbReference type="InterPro" id="IPR012338">
    <property type="entry name" value="Beta-lactam/transpept-like"/>
</dbReference>
<organism evidence="2 3">
    <name type="scientific">Alkalihalobacterium chitinilyticum</name>
    <dbReference type="NCBI Taxonomy" id="2980103"/>
    <lineage>
        <taxon>Bacteria</taxon>
        <taxon>Bacillati</taxon>
        <taxon>Bacillota</taxon>
        <taxon>Bacilli</taxon>
        <taxon>Bacillales</taxon>
        <taxon>Bacillaceae</taxon>
        <taxon>Alkalihalobacterium</taxon>
    </lineage>
</organism>
<sequence>MDLTKQLTDQFTPVLRHIEKTQKVVSWSGSACLVIQKDKIVTEQYWGNHSIDPLARPIQADSQFHVASVRKSYIGFAVAYAVYNGYIHSMDDLVTTYLNDLDRNVLKGTTIRHLLTHTHGLHFKEGTLFREFPAGTSWAYRMVSIDLLAAVIKVTTGQTIAEILQKEVFERVGFRETGWYAKSTEKLVDVIREPNDRNWVTSESTEGDKMNMYVSTRELAYWGYLHLKQGEINGEQKVAKEIIELATALQSPTLVDQDLPQNGFLWFVKDLPALQSEMGPLIPKGAYQILGYTNVALLVIPKHDIVVVRMLNSFGSPKGYDYLADIRSFGDTVMGCL</sequence>
<proteinExistence type="predicted"/>
<dbReference type="Proteomes" id="UP001148125">
    <property type="component" value="Unassembled WGS sequence"/>
</dbReference>
<dbReference type="RefSeq" id="WP_275118049.1">
    <property type="nucleotide sequence ID" value="NZ_JAOTPO010000004.1"/>
</dbReference>
<protein>
    <submittedName>
        <fullName evidence="2">Beta-lactamase family protein</fullName>
    </submittedName>
</protein>
<feature type="domain" description="Beta-lactamase-related" evidence="1">
    <location>
        <begin position="28"/>
        <end position="322"/>
    </location>
</feature>
<keyword evidence="3" id="KW-1185">Reference proteome</keyword>
<name>A0ABT5VDN4_9BACI</name>
<comment type="caution">
    <text evidence="2">The sequence shown here is derived from an EMBL/GenBank/DDBJ whole genome shotgun (WGS) entry which is preliminary data.</text>
</comment>
<dbReference type="PANTHER" id="PTHR43283">
    <property type="entry name" value="BETA-LACTAMASE-RELATED"/>
    <property type="match status" value="1"/>
</dbReference>
<accession>A0ABT5VDN4</accession>
<evidence type="ECO:0000313" key="3">
    <source>
        <dbReference type="Proteomes" id="UP001148125"/>
    </source>
</evidence>
<dbReference type="Pfam" id="PF00144">
    <property type="entry name" value="Beta-lactamase"/>
    <property type="match status" value="1"/>
</dbReference>
<dbReference type="PANTHER" id="PTHR43283:SF7">
    <property type="entry name" value="BETA-LACTAMASE-RELATED DOMAIN-CONTAINING PROTEIN"/>
    <property type="match status" value="1"/>
</dbReference>
<gene>
    <name evidence="2" type="ORF">N7Z68_08535</name>
</gene>
<reference evidence="2" key="1">
    <citation type="submission" date="2024-05" db="EMBL/GenBank/DDBJ databases">
        <title>Alkalihalobacillus sp. strain MEB203 novel alkaliphilic bacterium from Lonar Lake, India.</title>
        <authorList>
            <person name="Joshi A."/>
            <person name="Thite S."/>
            <person name="Mengade P."/>
        </authorList>
    </citation>
    <scope>NUCLEOTIDE SEQUENCE</scope>
    <source>
        <strain evidence="2">MEB 203</strain>
    </source>
</reference>